<organism evidence="1 2">
    <name type="scientific">Desulfobaculum xiamenense</name>
    <dbReference type="NCBI Taxonomy" id="995050"/>
    <lineage>
        <taxon>Bacteria</taxon>
        <taxon>Pseudomonadati</taxon>
        <taxon>Thermodesulfobacteriota</taxon>
        <taxon>Desulfovibrionia</taxon>
        <taxon>Desulfovibrionales</taxon>
        <taxon>Desulfovibrionaceae</taxon>
        <taxon>Desulfobaculum</taxon>
    </lineage>
</organism>
<keyword evidence="2" id="KW-1185">Reference proteome</keyword>
<proteinExistence type="predicted"/>
<dbReference type="Proteomes" id="UP000580856">
    <property type="component" value="Unassembled WGS sequence"/>
</dbReference>
<sequence>MKDDRGLYYYPSMQTHDVRMYVRETPDGDIEFRMWHKDMPHVWETHEWIPIDVVKAAAVQYGHPDRNPMGLYDLEVAKRLIREDRVHLC</sequence>
<dbReference type="EMBL" id="JAATJA010000004">
    <property type="protein sequence ID" value="NJB69290.1"/>
    <property type="molecule type" value="Genomic_DNA"/>
</dbReference>
<accession>A0A846QQM9</accession>
<reference evidence="1 2" key="1">
    <citation type="submission" date="2020-03" db="EMBL/GenBank/DDBJ databases">
        <title>Genomic Encyclopedia of Type Strains, Phase IV (KMG-IV): sequencing the most valuable type-strain genomes for metagenomic binning, comparative biology and taxonomic classification.</title>
        <authorList>
            <person name="Goeker M."/>
        </authorList>
    </citation>
    <scope>NUCLEOTIDE SEQUENCE [LARGE SCALE GENOMIC DNA]</scope>
    <source>
        <strain evidence="1 2">DSM 24233</strain>
    </source>
</reference>
<gene>
    <name evidence="1" type="ORF">GGQ74_002987</name>
</gene>
<evidence type="ECO:0000313" key="2">
    <source>
        <dbReference type="Proteomes" id="UP000580856"/>
    </source>
</evidence>
<comment type="caution">
    <text evidence="1">The sequence shown here is derived from an EMBL/GenBank/DDBJ whole genome shotgun (WGS) entry which is preliminary data.</text>
</comment>
<name>A0A846QQM9_9BACT</name>
<dbReference type="RefSeq" id="WP_167942373.1">
    <property type="nucleotide sequence ID" value="NZ_JAATJA010000004.1"/>
</dbReference>
<evidence type="ECO:0000313" key="1">
    <source>
        <dbReference type="EMBL" id="NJB69290.1"/>
    </source>
</evidence>
<protein>
    <submittedName>
        <fullName evidence="1">Uncharacterized protein</fullName>
    </submittedName>
</protein>
<dbReference type="AlphaFoldDB" id="A0A846QQM9"/>